<dbReference type="SMART" id="SM00490">
    <property type="entry name" value="HELICc"/>
    <property type="match status" value="1"/>
</dbReference>
<feature type="short sequence motif" description="Q motif" evidence="6">
    <location>
        <begin position="194"/>
        <end position="222"/>
    </location>
</feature>
<dbReference type="Gene3D" id="3.40.50.300">
    <property type="entry name" value="P-loop containing nucleotide triphosphate hydrolases"/>
    <property type="match status" value="2"/>
</dbReference>
<dbReference type="EMBL" id="OU015569">
    <property type="protein sequence ID" value="CAG5099080.1"/>
    <property type="molecule type" value="Genomic_DNA"/>
</dbReference>
<evidence type="ECO:0000259" key="10">
    <source>
        <dbReference type="PROSITE" id="PS51194"/>
    </source>
</evidence>
<dbReference type="SUPFAM" id="SSF52540">
    <property type="entry name" value="P-loop containing nucleoside triphosphate hydrolases"/>
    <property type="match status" value="1"/>
</dbReference>
<feature type="compositionally biased region" description="Polar residues" evidence="8">
    <location>
        <begin position="591"/>
        <end position="607"/>
    </location>
</feature>
<evidence type="ECO:0000256" key="1">
    <source>
        <dbReference type="ARBA" id="ARBA00012552"/>
    </source>
</evidence>
<dbReference type="InterPro" id="IPR027417">
    <property type="entry name" value="P-loop_NTPase"/>
</dbReference>
<dbReference type="PROSITE" id="PS51195">
    <property type="entry name" value="Q_MOTIF"/>
    <property type="match status" value="1"/>
</dbReference>
<dbReference type="PANTHER" id="PTHR47958">
    <property type="entry name" value="ATP-DEPENDENT RNA HELICASE DBP3"/>
    <property type="match status" value="1"/>
</dbReference>
<dbReference type="InterPro" id="IPR011545">
    <property type="entry name" value="DEAD/DEAH_box_helicase_dom"/>
</dbReference>
<comment type="similarity">
    <text evidence="7">Belongs to the DEAD box helicase family.</text>
</comment>
<keyword evidence="2 7" id="KW-0547">Nucleotide-binding</keyword>
<dbReference type="SMART" id="SM00487">
    <property type="entry name" value="DEXDc"/>
    <property type="match status" value="1"/>
</dbReference>
<evidence type="ECO:0000313" key="13">
    <source>
        <dbReference type="Proteomes" id="UP001158576"/>
    </source>
</evidence>
<dbReference type="InterPro" id="IPR014014">
    <property type="entry name" value="RNA_helicase_DEAD_Q_motif"/>
</dbReference>
<dbReference type="PROSITE" id="PS00039">
    <property type="entry name" value="DEAD_ATP_HELICASE"/>
    <property type="match status" value="1"/>
</dbReference>
<feature type="compositionally biased region" description="Basic and acidic residues" evidence="8">
    <location>
        <begin position="732"/>
        <end position="753"/>
    </location>
</feature>
<evidence type="ECO:0000256" key="8">
    <source>
        <dbReference type="SAM" id="MobiDB-lite"/>
    </source>
</evidence>
<accession>A0ABN7SKJ3</accession>
<dbReference type="InterPro" id="IPR001650">
    <property type="entry name" value="Helicase_C-like"/>
</dbReference>
<evidence type="ECO:0000256" key="3">
    <source>
        <dbReference type="ARBA" id="ARBA00022801"/>
    </source>
</evidence>
<gene>
    <name evidence="12" type="ORF">OKIOD_LOCUS7791</name>
</gene>
<dbReference type="CDD" id="cd18787">
    <property type="entry name" value="SF2_C_DEAD"/>
    <property type="match status" value="1"/>
</dbReference>
<reference evidence="12 13" key="1">
    <citation type="submission" date="2021-04" db="EMBL/GenBank/DDBJ databases">
        <authorList>
            <person name="Bliznina A."/>
        </authorList>
    </citation>
    <scope>NUCLEOTIDE SEQUENCE [LARGE SCALE GENOMIC DNA]</scope>
</reference>
<keyword evidence="4 7" id="KW-0347">Helicase</keyword>
<evidence type="ECO:0000313" key="12">
    <source>
        <dbReference type="EMBL" id="CAG5099080.1"/>
    </source>
</evidence>
<keyword evidence="5 7" id="KW-0067">ATP-binding</keyword>
<dbReference type="PROSITE" id="PS51192">
    <property type="entry name" value="HELICASE_ATP_BIND_1"/>
    <property type="match status" value="1"/>
</dbReference>
<evidence type="ECO:0000259" key="11">
    <source>
        <dbReference type="PROSITE" id="PS51195"/>
    </source>
</evidence>
<evidence type="ECO:0000256" key="7">
    <source>
        <dbReference type="RuleBase" id="RU000492"/>
    </source>
</evidence>
<feature type="domain" description="Helicase ATP-binding" evidence="9">
    <location>
        <begin position="225"/>
        <end position="408"/>
    </location>
</feature>
<feature type="region of interest" description="Disordered" evidence="8">
    <location>
        <begin position="584"/>
        <end position="760"/>
    </location>
</feature>
<dbReference type="InterPro" id="IPR000629">
    <property type="entry name" value="RNA-helicase_DEAD-box_CS"/>
</dbReference>
<dbReference type="Proteomes" id="UP001158576">
    <property type="component" value="Chromosome XSR"/>
</dbReference>
<evidence type="ECO:0000256" key="5">
    <source>
        <dbReference type="ARBA" id="ARBA00022840"/>
    </source>
</evidence>
<evidence type="ECO:0000259" key="9">
    <source>
        <dbReference type="PROSITE" id="PS51192"/>
    </source>
</evidence>
<sequence length="760" mass="84641">MIVVVAFTAPAIMKDGTVNDEIVTTTVVMMKETKGRVIGSHAIEATHTEVEIAEEVETTAIGEEVVTMAIDVEVATTVTDEIIDAVMTITTTIVEAIDHASGTLTMIARIGDHDTIGHETTVDGEMTTIAAIAEAVDVALEDRPKRIQYIPPSLSSDKDVENSHFSQKGKNFGKYVDTEVSCTGPGSENVNFIQDFKKSELNGTLLTRLKNLDFQTPTPVQRASIPAIMLNRDIMACAQTGSGKTAAYLLPILDDLMNQKIKAESADRQFPQVLIVTPTRELAIQIYEQCRMFAKNTGLMAQCLYGGTDVRFVRSKISDNGCNILIGTPGRINDFLERDYLGLNRIQYFVLDEADRMLDMGFGPIMKLLATGYRMPRPGKRQTLMFSATFPQTIQQFAADFMDSEYLFIKVGVVGGACADVSQEVILIGTEESKKSGKLEELIKEVANSRQRTLVFVETKVKADFIACMLSQTNVPTTSIHGGRLQPEREAALSDFRSGACPILVATSVAARGLDIPEVEHVINYELPREIEEYVHRIGRTGRCGNLGKSTSFYDSERDCHIAGALVKVLGDATQPVPDWLVEESERAKSSTDSYRNRQFNDSNDLRQNPGYVKPPRREYPDENENDVRQSEKRDRTYERRDDYDRRERRPDRRERGPDNRDRRDGGAGSRDRRDGGAGSRDRRDRRMDGPDRFERAPKDDRSPPNTERSERQPSRPASDASPPTRSPEAAAKPERKARPERAVPSADVKKEDSDDEWGA</sequence>
<evidence type="ECO:0000256" key="6">
    <source>
        <dbReference type="PROSITE-ProRule" id="PRU00552"/>
    </source>
</evidence>
<dbReference type="Pfam" id="PF00270">
    <property type="entry name" value="DEAD"/>
    <property type="match status" value="1"/>
</dbReference>
<evidence type="ECO:0000256" key="4">
    <source>
        <dbReference type="ARBA" id="ARBA00022806"/>
    </source>
</evidence>
<proteinExistence type="inferred from homology"/>
<dbReference type="InterPro" id="IPR014001">
    <property type="entry name" value="Helicase_ATP-bd"/>
</dbReference>
<organism evidence="12 13">
    <name type="scientific">Oikopleura dioica</name>
    <name type="common">Tunicate</name>
    <dbReference type="NCBI Taxonomy" id="34765"/>
    <lineage>
        <taxon>Eukaryota</taxon>
        <taxon>Metazoa</taxon>
        <taxon>Chordata</taxon>
        <taxon>Tunicata</taxon>
        <taxon>Appendicularia</taxon>
        <taxon>Copelata</taxon>
        <taxon>Oikopleuridae</taxon>
        <taxon>Oikopleura</taxon>
    </lineage>
</organism>
<name>A0ABN7SKJ3_OIKDI</name>
<feature type="compositionally biased region" description="Basic and acidic residues" evidence="8">
    <location>
        <begin position="616"/>
        <end position="714"/>
    </location>
</feature>
<feature type="domain" description="Helicase C-terminal" evidence="10">
    <location>
        <begin position="438"/>
        <end position="585"/>
    </location>
</feature>
<evidence type="ECO:0000256" key="2">
    <source>
        <dbReference type="ARBA" id="ARBA00022741"/>
    </source>
</evidence>
<keyword evidence="3 7" id="KW-0378">Hydrolase</keyword>
<keyword evidence="13" id="KW-1185">Reference proteome</keyword>
<protein>
    <recommendedName>
        <fullName evidence="1">RNA helicase</fullName>
        <ecNumber evidence="1">3.6.4.13</ecNumber>
    </recommendedName>
</protein>
<dbReference type="Pfam" id="PF00271">
    <property type="entry name" value="Helicase_C"/>
    <property type="match status" value="1"/>
</dbReference>
<dbReference type="EC" id="3.6.4.13" evidence="1"/>
<feature type="domain" description="DEAD-box RNA helicase Q" evidence="11">
    <location>
        <begin position="194"/>
        <end position="222"/>
    </location>
</feature>
<dbReference type="PROSITE" id="PS51194">
    <property type="entry name" value="HELICASE_CTER"/>
    <property type="match status" value="1"/>
</dbReference>